<dbReference type="OrthoDB" id="9784252at2"/>
<keyword evidence="3 10" id="KW-0597">Phosphoprotein</keyword>
<evidence type="ECO:0000313" key="15">
    <source>
        <dbReference type="Proteomes" id="UP000309061"/>
    </source>
</evidence>
<dbReference type="Gene3D" id="3.40.50.2300">
    <property type="match status" value="1"/>
</dbReference>
<dbReference type="InterPro" id="IPR036388">
    <property type="entry name" value="WH-like_DNA-bd_sf"/>
</dbReference>
<evidence type="ECO:0000256" key="10">
    <source>
        <dbReference type="PROSITE-ProRule" id="PRU00169"/>
    </source>
</evidence>
<evidence type="ECO:0000259" key="12">
    <source>
        <dbReference type="PROSITE" id="PS50110"/>
    </source>
</evidence>
<dbReference type="GO" id="GO:0000156">
    <property type="term" value="F:phosphorelay response regulator activity"/>
    <property type="evidence" value="ECO:0007669"/>
    <property type="project" value="TreeGrafter"/>
</dbReference>
<protein>
    <recommendedName>
        <fullName evidence="9">Regulatory protein VirG</fullName>
    </recommendedName>
</protein>
<organism evidence="14 15">
    <name type="scientific">Methylocystis heyeri</name>
    <dbReference type="NCBI Taxonomy" id="391905"/>
    <lineage>
        <taxon>Bacteria</taxon>
        <taxon>Pseudomonadati</taxon>
        <taxon>Pseudomonadota</taxon>
        <taxon>Alphaproteobacteria</taxon>
        <taxon>Hyphomicrobiales</taxon>
        <taxon>Methylocystaceae</taxon>
        <taxon>Methylocystis</taxon>
    </lineage>
</organism>
<dbReference type="SUPFAM" id="SSF52172">
    <property type="entry name" value="CheY-like"/>
    <property type="match status" value="1"/>
</dbReference>
<feature type="domain" description="OmpR/PhoB-type" evidence="13">
    <location>
        <begin position="135"/>
        <end position="235"/>
    </location>
</feature>
<dbReference type="Gene3D" id="1.10.10.10">
    <property type="entry name" value="Winged helix-like DNA-binding domain superfamily/Winged helix DNA-binding domain"/>
    <property type="match status" value="1"/>
</dbReference>
<dbReference type="SMART" id="SM00862">
    <property type="entry name" value="Trans_reg_C"/>
    <property type="match status" value="1"/>
</dbReference>
<dbReference type="PANTHER" id="PTHR48111:SF4">
    <property type="entry name" value="DNA-BINDING DUAL TRANSCRIPTIONAL REGULATOR OMPR"/>
    <property type="match status" value="1"/>
</dbReference>
<dbReference type="GO" id="GO:0005829">
    <property type="term" value="C:cytosol"/>
    <property type="evidence" value="ECO:0007669"/>
    <property type="project" value="TreeGrafter"/>
</dbReference>
<reference evidence="14 15" key="1">
    <citation type="submission" date="2019-11" db="EMBL/GenBank/DDBJ databases">
        <title>The genome sequence of Methylocystis heyeri.</title>
        <authorList>
            <person name="Oshkin I.Y."/>
            <person name="Miroshnikov K."/>
            <person name="Dedysh S.N."/>
        </authorList>
    </citation>
    <scope>NUCLEOTIDE SEQUENCE [LARGE SCALE GENOMIC DNA]</scope>
    <source>
        <strain evidence="14 15">H2</strain>
    </source>
</reference>
<sequence length="240" mass="26461">MTEAASILLVEDDAEIGELISRYLSANQFEVSAVRDGAAMDAALAKRRFELVLLDLNLPGEDGLSICRRLRASKNLPIIIVTAQGEDVDKIIGLEMGADDYVAKPFNPRELLARIKSVLRRANASSEDADAGEKMQVYRFSGWRINISSREVTAPAGTKVAMTGAEFDLLHALCEHPNRVLTRDQLINLTHGPTAGPFERSIDTLISRLRQKIEIDAKSPRLIQTVRSEGYMLSAQVTRS</sequence>
<evidence type="ECO:0000256" key="8">
    <source>
        <dbReference type="ARBA" id="ARBA00023163"/>
    </source>
</evidence>
<dbReference type="GO" id="GO:0032993">
    <property type="term" value="C:protein-DNA complex"/>
    <property type="evidence" value="ECO:0007669"/>
    <property type="project" value="TreeGrafter"/>
</dbReference>
<evidence type="ECO:0000256" key="1">
    <source>
        <dbReference type="ARBA" id="ARBA00004496"/>
    </source>
</evidence>
<keyword evidence="7" id="KW-0010">Activator</keyword>
<dbReference type="InterPro" id="IPR001789">
    <property type="entry name" value="Sig_transdc_resp-reg_receiver"/>
</dbReference>
<gene>
    <name evidence="14" type="ORF">H2LOC_012165</name>
</gene>
<dbReference type="EMBL" id="CP046052">
    <property type="protein sequence ID" value="QGM46388.1"/>
    <property type="molecule type" value="Genomic_DNA"/>
</dbReference>
<name>A0A6B8KIP4_9HYPH</name>
<dbReference type="InterPro" id="IPR011006">
    <property type="entry name" value="CheY-like_superfamily"/>
</dbReference>
<evidence type="ECO:0000256" key="6">
    <source>
        <dbReference type="ARBA" id="ARBA00023125"/>
    </source>
</evidence>
<feature type="DNA-binding region" description="OmpR/PhoB-type" evidence="11">
    <location>
        <begin position="135"/>
        <end position="235"/>
    </location>
</feature>
<dbReference type="InterPro" id="IPR039420">
    <property type="entry name" value="WalR-like"/>
</dbReference>
<dbReference type="SUPFAM" id="SSF46894">
    <property type="entry name" value="C-terminal effector domain of the bipartite response regulators"/>
    <property type="match status" value="1"/>
</dbReference>
<dbReference type="CDD" id="cd00383">
    <property type="entry name" value="trans_reg_C"/>
    <property type="match status" value="1"/>
</dbReference>
<dbReference type="Proteomes" id="UP000309061">
    <property type="component" value="Chromosome"/>
</dbReference>
<keyword evidence="4" id="KW-0902">Two-component regulatory system</keyword>
<dbReference type="Pfam" id="PF00486">
    <property type="entry name" value="Trans_reg_C"/>
    <property type="match status" value="1"/>
</dbReference>
<keyword evidence="2" id="KW-0963">Cytoplasm</keyword>
<evidence type="ECO:0000256" key="11">
    <source>
        <dbReference type="PROSITE-ProRule" id="PRU01091"/>
    </source>
</evidence>
<dbReference type="InterPro" id="IPR016032">
    <property type="entry name" value="Sig_transdc_resp-reg_C-effctor"/>
</dbReference>
<dbReference type="PANTHER" id="PTHR48111">
    <property type="entry name" value="REGULATOR OF RPOS"/>
    <property type="match status" value="1"/>
</dbReference>
<evidence type="ECO:0000256" key="3">
    <source>
        <dbReference type="ARBA" id="ARBA00022553"/>
    </source>
</evidence>
<dbReference type="KEGG" id="mhey:H2LOC_012165"/>
<evidence type="ECO:0000256" key="7">
    <source>
        <dbReference type="ARBA" id="ARBA00023159"/>
    </source>
</evidence>
<feature type="domain" description="Response regulatory" evidence="12">
    <location>
        <begin position="6"/>
        <end position="119"/>
    </location>
</feature>
<keyword evidence="5" id="KW-0805">Transcription regulation</keyword>
<evidence type="ECO:0000256" key="9">
    <source>
        <dbReference type="ARBA" id="ARBA00067337"/>
    </source>
</evidence>
<keyword evidence="6 11" id="KW-0238">DNA-binding</keyword>
<dbReference type="GO" id="GO:0000976">
    <property type="term" value="F:transcription cis-regulatory region binding"/>
    <property type="evidence" value="ECO:0007669"/>
    <property type="project" value="TreeGrafter"/>
</dbReference>
<evidence type="ECO:0000313" key="14">
    <source>
        <dbReference type="EMBL" id="QGM46388.1"/>
    </source>
</evidence>
<comment type="subcellular location">
    <subcellularLocation>
        <location evidence="1">Cytoplasm</location>
    </subcellularLocation>
</comment>
<dbReference type="SMART" id="SM00448">
    <property type="entry name" value="REC"/>
    <property type="match status" value="1"/>
</dbReference>
<keyword evidence="8" id="KW-0804">Transcription</keyword>
<evidence type="ECO:0000256" key="5">
    <source>
        <dbReference type="ARBA" id="ARBA00023015"/>
    </source>
</evidence>
<accession>A0A6B8KIP4</accession>
<dbReference type="InterPro" id="IPR001867">
    <property type="entry name" value="OmpR/PhoB-type_DNA-bd"/>
</dbReference>
<feature type="modified residue" description="4-aspartylphosphate" evidence="10">
    <location>
        <position position="55"/>
    </location>
</feature>
<dbReference type="FunFam" id="1.10.10.10:FF:000099">
    <property type="entry name" value="Two-component system response regulator TorR"/>
    <property type="match status" value="1"/>
</dbReference>
<dbReference type="RefSeq" id="WP_136496634.1">
    <property type="nucleotide sequence ID" value="NZ_CP046052.1"/>
</dbReference>
<dbReference type="AlphaFoldDB" id="A0A6B8KIP4"/>
<dbReference type="PROSITE" id="PS51755">
    <property type="entry name" value="OMPR_PHOB"/>
    <property type="match status" value="1"/>
</dbReference>
<dbReference type="Pfam" id="PF00072">
    <property type="entry name" value="Response_reg"/>
    <property type="match status" value="1"/>
</dbReference>
<evidence type="ECO:0000259" key="13">
    <source>
        <dbReference type="PROSITE" id="PS51755"/>
    </source>
</evidence>
<proteinExistence type="predicted"/>
<evidence type="ECO:0000256" key="2">
    <source>
        <dbReference type="ARBA" id="ARBA00022490"/>
    </source>
</evidence>
<keyword evidence="15" id="KW-1185">Reference proteome</keyword>
<evidence type="ECO:0000256" key="4">
    <source>
        <dbReference type="ARBA" id="ARBA00023012"/>
    </source>
</evidence>
<dbReference type="PROSITE" id="PS50110">
    <property type="entry name" value="RESPONSE_REGULATORY"/>
    <property type="match status" value="1"/>
</dbReference>
<dbReference type="Gene3D" id="6.10.250.690">
    <property type="match status" value="1"/>
</dbReference>
<dbReference type="GO" id="GO:0006355">
    <property type="term" value="P:regulation of DNA-templated transcription"/>
    <property type="evidence" value="ECO:0007669"/>
    <property type="project" value="InterPro"/>
</dbReference>